<dbReference type="Proteomes" id="UP000093514">
    <property type="component" value="Unassembled WGS sequence"/>
</dbReference>
<dbReference type="OrthoDB" id="2111950at2"/>
<evidence type="ECO:0000313" key="1">
    <source>
        <dbReference type="EMBL" id="OCL25244.1"/>
    </source>
</evidence>
<reference evidence="2" key="1">
    <citation type="submission" date="2016-07" db="EMBL/GenBank/DDBJ databases">
        <authorList>
            <person name="Florea S."/>
            <person name="Webb J.S."/>
            <person name="Jaromczyk J."/>
            <person name="Schardl C.L."/>
        </authorList>
    </citation>
    <scope>NUCLEOTIDE SEQUENCE [LARGE SCALE GENOMIC DNA]</scope>
    <source>
        <strain evidence="2">Z6</strain>
    </source>
</reference>
<sequence length="175" mass="20766">MLKTKKRTLSPIEQEEKLLKFESLYYQMPKPEYIPDRLYHFINEDNQAALTEAIEIIKREGLKNAKNPRDITNFIDDKVQRPLGIYFWGEPINQDIHIEVNINKLNLNKLYAFPHFIADSILQLNKDYSVPEEFWDKVREIAVAIPFENYQGQFQAEYIYTADIPTKLIEIRKSN</sequence>
<proteinExistence type="predicted"/>
<keyword evidence="2" id="KW-1185">Reference proteome</keyword>
<gene>
    <name evidence="1" type="ORF">U472_12860</name>
</gene>
<evidence type="ECO:0000313" key="2">
    <source>
        <dbReference type="Proteomes" id="UP000093514"/>
    </source>
</evidence>
<reference evidence="1 2" key="2">
    <citation type="submission" date="2016-08" db="EMBL/GenBank/DDBJ databases">
        <title>Orenia metallireducens sp. nov. strain Z6, a Novel Metal-reducing Firmicute from the Deep Subsurface.</title>
        <authorList>
            <person name="Maxim B.I."/>
            <person name="Kenneth K."/>
            <person name="Flynn T.M."/>
            <person name="Oloughlin E.J."/>
            <person name="Locke R.A."/>
            <person name="Weber J.R."/>
            <person name="Egan S.M."/>
            <person name="Mackie R.I."/>
            <person name="Cann I.K."/>
        </authorList>
    </citation>
    <scope>NUCLEOTIDE SEQUENCE [LARGE SCALE GENOMIC DNA]</scope>
    <source>
        <strain evidence="1 2">Z6</strain>
    </source>
</reference>
<dbReference type="EMBL" id="LWDV01000010">
    <property type="protein sequence ID" value="OCL25244.1"/>
    <property type="molecule type" value="Genomic_DNA"/>
</dbReference>
<name>A0A1C0A527_9FIRM</name>
<protein>
    <submittedName>
        <fullName evidence="1">Uncharacterized protein</fullName>
    </submittedName>
</protein>
<comment type="caution">
    <text evidence="1">The sequence shown here is derived from an EMBL/GenBank/DDBJ whole genome shotgun (WGS) entry which is preliminary data.</text>
</comment>
<organism evidence="1 2">
    <name type="scientific">Orenia metallireducens</name>
    <dbReference type="NCBI Taxonomy" id="1413210"/>
    <lineage>
        <taxon>Bacteria</taxon>
        <taxon>Bacillati</taxon>
        <taxon>Bacillota</taxon>
        <taxon>Clostridia</taxon>
        <taxon>Halanaerobiales</taxon>
        <taxon>Halobacteroidaceae</taxon>
        <taxon>Orenia</taxon>
    </lineage>
</organism>
<dbReference type="RefSeq" id="WP_068719156.1">
    <property type="nucleotide sequence ID" value="NZ_LWDV01000010.1"/>
</dbReference>
<accession>A0A1C0A527</accession>
<dbReference type="AlphaFoldDB" id="A0A1C0A527"/>